<dbReference type="RefSeq" id="WP_148457127.1">
    <property type="nucleotide sequence ID" value="NZ_VSDO01000005.1"/>
</dbReference>
<name>A0A5D0CLR1_9BACL</name>
<evidence type="ECO:0000313" key="1">
    <source>
        <dbReference type="EMBL" id="TYA10959.1"/>
    </source>
</evidence>
<proteinExistence type="predicted"/>
<accession>A0A5D0CLR1</accession>
<comment type="caution">
    <text evidence="1">The sequence shown here is derived from an EMBL/GenBank/DDBJ whole genome shotgun (WGS) entry which is preliminary data.</text>
</comment>
<reference evidence="1 2" key="1">
    <citation type="submission" date="2019-08" db="EMBL/GenBank/DDBJ databases">
        <title>Genome sequencing of Paenibacillus faecis DSM 23593(T).</title>
        <authorList>
            <person name="Kook J.-K."/>
            <person name="Park S.-N."/>
            <person name="Lim Y.K."/>
        </authorList>
    </citation>
    <scope>NUCLEOTIDE SEQUENCE [LARGE SCALE GENOMIC DNA]</scope>
    <source>
        <strain evidence="1 2">DSM 23593</strain>
    </source>
</reference>
<dbReference type="OrthoDB" id="2661141at2"/>
<protein>
    <submittedName>
        <fullName evidence="1">Uncharacterized protein</fullName>
    </submittedName>
</protein>
<evidence type="ECO:0000313" key="2">
    <source>
        <dbReference type="Proteomes" id="UP000325218"/>
    </source>
</evidence>
<dbReference type="EMBL" id="VSDO01000005">
    <property type="protein sequence ID" value="TYA10959.1"/>
    <property type="molecule type" value="Genomic_DNA"/>
</dbReference>
<organism evidence="1 2">
    <name type="scientific">Paenibacillus faecis</name>
    <dbReference type="NCBI Taxonomy" id="862114"/>
    <lineage>
        <taxon>Bacteria</taxon>
        <taxon>Bacillati</taxon>
        <taxon>Bacillota</taxon>
        <taxon>Bacilli</taxon>
        <taxon>Bacillales</taxon>
        <taxon>Paenibacillaceae</taxon>
        <taxon>Paenibacillus</taxon>
    </lineage>
</organism>
<dbReference type="Proteomes" id="UP000325218">
    <property type="component" value="Unassembled WGS sequence"/>
</dbReference>
<keyword evidence="2" id="KW-1185">Reference proteome</keyword>
<sequence>MPKVLITNGSVVGTWYEGKAGMIYDVSFVSNTNYMLKENDLPSPFHRGVRKEDGELLYTEAEYNEILRQRDKAIDDLAKHAKEMADLIQGRQILLETIEKAAGEQELVELPREVAEALKDFKEDGRDIDEIIHRMLDVHTFGSDRLTVIRSYASENGWNFISALVNGYTIEQTPAERFQADVQTLLKDWLGSNLDEKLIDQLTSQIVEHAQQQLQT</sequence>
<dbReference type="AlphaFoldDB" id="A0A5D0CLR1"/>
<gene>
    <name evidence="1" type="ORF">FRY98_24650</name>
</gene>